<feature type="transmembrane region" description="Helical" evidence="1">
    <location>
        <begin position="69"/>
        <end position="88"/>
    </location>
</feature>
<keyword evidence="3" id="KW-1185">Reference proteome</keyword>
<name>A0AAE3AXS5_9FIRM</name>
<dbReference type="EMBL" id="JAJEQF010000013">
    <property type="protein sequence ID" value="MCC2167397.1"/>
    <property type="molecule type" value="Genomic_DNA"/>
</dbReference>
<comment type="caution">
    <text evidence="2">The sequence shown here is derived from an EMBL/GenBank/DDBJ whole genome shotgun (WGS) entry which is preliminary data.</text>
</comment>
<reference evidence="2 3" key="1">
    <citation type="submission" date="2021-10" db="EMBL/GenBank/DDBJ databases">
        <title>Anaerobic single-cell dispensing facilitates the cultivation of human gut bacteria.</title>
        <authorList>
            <person name="Afrizal A."/>
        </authorList>
    </citation>
    <scope>NUCLEOTIDE SEQUENCE [LARGE SCALE GENOMIC DNA]</scope>
    <source>
        <strain evidence="2 3">CLA-AA-H244</strain>
    </source>
</reference>
<keyword evidence="1" id="KW-0472">Membrane</keyword>
<dbReference type="AlphaFoldDB" id="A0AAE3AXS5"/>
<organism evidence="2 3">
    <name type="scientific">Gallintestinimicrobium propionicum</name>
    <dbReference type="NCBI Taxonomy" id="2981770"/>
    <lineage>
        <taxon>Bacteria</taxon>
        <taxon>Bacillati</taxon>
        <taxon>Bacillota</taxon>
        <taxon>Clostridia</taxon>
        <taxon>Lachnospirales</taxon>
        <taxon>Lachnospiraceae</taxon>
        <taxon>Gallintestinimicrobium</taxon>
    </lineage>
</organism>
<gene>
    <name evidence="2" type="ORF">LKD45_06755</name>
</gene>
<accession>A0AAE3AXS5</accession>
<protein>
    <submittedName>
        <fullName evidence="2">Uncharacterized protein</fullName>
    </submittedName>
</protein>
<keyword evidence="1" id="KW-1133">Transmembrane helix</keyword>
<dbReference type="RefSeq" id="WP_308728098.1">
    <property type="nucleotide sequence ID" value="NZ_JAJEQF010000013.1"/>
</dbReference>
<dbReference type="Proteomes" id="UP001199355">
    <property type="component" value="Unassembled WGS sequence"/>
</dbReference>
<feature type="transmembrane region" description="Helical" evidence="1">
    <location>
        <begin position="15"/>
        <end position="30"/>
    </location>
</feature>
<feature type="transmembrane region" description="Helical" evidence="1">
    <location>
        <begin position="95"/>
        <end position="114"/>
    </location>
</feature>
<feature type="transmembrane region" description="Helical" evidence="1">
    <location>
        <begin position="37"/>
        <end position="57"/>
    </location>
</feature>
<sequence>MKEIVTIFQNYCGSGWYPVLFLAALLYLLVTEKKKQIRVVLVESSLVITVLFFLPFTKTIMNLLGEGETYYRILWLLPMAVVIAYAGLRLFGKHYRIGFVVLALVLVLTGKSVYDSPYLSKAQNRYHIPNSVIAICNEIMPAEEEERVWAVFPQELIYYVRQYTSEVQMPYGREMLEASWEWNWDTHPIYKIMREDTIDLDALSPLLTEYNCQYLILNKSVPYTGDPQKNGLTKIADIEAYELYRNEAVEIAKKKTAPVTCGNPVA</sequence>
<keyword evidence="1" id="KW-0812">Transmembrane</keyword>
<evidence type="ECO:0000313" key="3">
    <source>
        <dbReference type="Proteomes" id="UP001199355"/>
    </source>
</evidence>
<evidence type="ECO:0000313" key="2">
    <source>
        <dbReference type="EMBL" id="MCC2167397.1"/>
    </source>
</evidence>
<proteinExistence type="predicted"/>
<evidence type="ECO:0000256" key="1">
    <source>
        <dbReference type="SAM" id="Phobius"/>
    </source>
</evidence>